<gene>
    <name evidence="1" type="ORF">NLG97_g2229</name>
</gene>
<keyword evidence="2" id="KW-1185">Reference proteome</keyword>
<protein>
    <submittedName>
        <fullName evidence="1">Uncharacterized protein</fullName>
    </submittedName>
</protein>
<reference evidence="1" key="1">
    <citation type="submission" date="2022-07" db="EMBL/GenBank/DDBJ databases">
        <title>Genome Sequence of Lecanicillium saksenae.</title>
        <authorList>
            <person name="Buettner E."/>
        </authorList>
    </citation>
    <scope>NUCLEOTIDE SEQUENCE</scope>
    <source>
        <strain evidence="1">VT-O1</strain>
    </source>
</reference>
<evidence type="ECO:0000313" key="2">
    <source>
        <dbReference type="Proteomes" id="UP001148737"/>
    </source>
</evidence>
<proteinExistence type="predicted"/>
<organism evidence="1 2">
    <name type="scientific">Lecanicillium saksenae</name>
    <dbReference type="NCBI Taxonomy" id="468837"/>
    <lineage>
        <taxon>Eukaryota</taxon>
        <taxon>Fungi</taxon>
        <taxon>Dikarya</taxon>
        <taxon>Ascomycota</taxon>
        <taxon>Pezizomycotina</taxon>
        <taxon>Sordariomycetes</taxon>
        <taxon>Hypocreomycetidae</taxon>
        <taxon>Hypocreales</taxon>
        <taxon>Cordycipitaceae</taxon>
        <taxon>Lecanicillium</taxon>
    </lineage>
</organism>
<name>A0ACC1R5K1_9HYPO</name>
<dbReference type="Proteomes" id="UP001148737">
    <property type="component" value="Unassembled WGS sequence"/>
</dbReference>
<accession>A0ACC1R5K1</accession>
<evidence type="ECO:0000313" key="1">
    <source>
        <dbReference type="EMBL" id="KAJ3497011.1"/>
    </source>
</evidence>
<dbReference type="EMBL" id="JANAKD010000145">
    <property type="protein sequence ID" value="KAJ3497011.1"/>
    <property type="molecule type" value="Genomic_DNA"/>
</dbReference>
<sequence>MKSKLMCLLALLLLLSVVDASYVAGEPDTEDYCTALEEALPGRIIYPHTRAYQEAQESYYAGQEKDLLPACIFKPNATNDVVHFMNIIASNIQGPRNKPQFAVRSGGHSLWAGAANIGANGITIDMRDMHSVTMNGKKTMASIQPGAIWSDIYPQLETHNLTVMGGRVPYIGVGGYNTGGGIHYLSRKHGWACDNIAAYEVVLANGEVVVATATSHHELWLALKGGSNNFGIVTRFDTKVWPMDLMWGGTITLPYSDTTLKSTADAFAAFMDEDNFDASAHMWTSLSFTNNQYSLANFLYYVEPESNPAVFKNFTSMQPQTSNTLALNRTSAMVNSATGRLPPGTSRAIGLVYSMKSGDAAVYEEIFHSWETAAKELSTVSGIHTGILFQPHPVSGGVNSLGLEAGRKDLVLVDLTVDYIDPRDDEVVQAALQKMLGDQKHITKKHGLDVPFTYLNYADKSQDPIGSYGLESKARLQRVSRKYDPHGVFQNQMPGGFKLFP</sequence>
<comment type="caution">
    <text evidence="1">The sequence shown here is derived from an EMBL/GenBank/DDBJ whole genome shotgun (WGS) entry which is preliminary data.</text>
</comment>